<protein>
    <submittedName>
        <fullName evidence="5">Uncharacterized protein</fullName>
    </submittedName>
</protein>
<evidence type="ECO:0000256" key="2">
    <source>
        <dbReference type="ARBA" id="ARBA00023043"/>
    </source>
</evidence>
<dbReference type="eggNOG" id="ENOG502S1IC">
    <property type="taxonomic scope" value="Eukaryota"/>
</dbReference>
<dbReference type="AlphaFoldDB" id="C1FHP7"/>
<dbReference type="PROSITE" id="PS50088">
    <property type="entry name" value="ANK_REPEAT"/>
    <property type="match status" value="1"/>
</dbReference>
<dbReference type="OrthoDB" id="71307at2759"/>
<dbReference type="InterPro" id="IPR036770">
    <property type="entry name" value="Ankyrin_rpt-contain_sf"/>
</dbReference>
<dbReference type="STRING" id="296587.C1FHP7"/>
<reference evidence="5 6" key="1">
    <citation type="journal article" date="2009" name="Science">
        <title>Green evolution and dynamic adaptations revealed by genomes of the marine picoeukaryotes Micromonas.</title>
        <authorList>
            <person name="Worden A.Z."/>
            <person name="Lee J.H."/>
            <person name="Mock T."/>
            <person name="Rouze P."/>
            <person name="Simmons M.P."/>
            <person name="Aerts A.L."/>
            <person name="Allen A.E."/>
            <person name="Cuvelier M.L."/>
            <person name="Derelle E."/>
            <person name="Everett M.V."/>
            <person name="Foulon E."/>
            <person name="Grimwood J."/>
            <person name="Gundlach H."/>
            <person name="Henrissat B."/>
            <person name="Napoli C."/>
            <person name="McDonald S.M."/>
            <person name="Parker M.S."/>
            <person name="Rombauts S."/>
            <person name="Salamov A."/>
            <person name="Von Dassow P."/>
            <person name="Badger J.H."/>
            <person name="Coutinho P.M."/>
            <person name="Demir E."/>
            <person name="Dubchak I."/>
            <person name="Gentemann C."/>
            <person name="Eikrem W."/>
            <person name="Gready J.E."/>
            <person name="John U."/>
            <person name="Lanier W."/>
            <person name="Lindquist E.A."/>
            <person name="Lucas S."/>
            <person name="Mayer K.F."/>
            <person name="Moreau H."/>
            <person name="Not F."/>
            <person name="Otillar R."/>
            <person name="Panaud O."/>
            <person name="Pangilinan J."/>
            <person name="Paulsen I."/>
            <person name="Piegu B."/>
            <person name="Poliakov A."/>
            <person name="Robbens S."/>
            <person name="Schmutz J."/>
            <person name="Toulza E."/>
            <person name="Wyss T."/>
            <person name="Zelensky A."/>
            <person name="Zhou K."/>
            <person name="Armbrust E.V."/>
            <person name="Bhattacharya D."/>
            <person name="Goodenough U.W."/>
            <person name="Van de Peer Y."/>
            <person name="Grigoriev I.V."/>
        </authorList>
    </citation>
    <scope>NUCLEOTIDE SEQUENCE [LARGE SCALE GENOMIC DNA]</scope>
    <source>
        <strain evidence="6">RCC299 / NOUM17</strain>
    </source>
</reference>
<dbReference type="InParanoid" id="C1FHP7"/>
<dbReference type="Pfam" id="PF12796">
    <property type="entry name" value="Ank_2"/>
    <property type="match status" value="1"/>
</dbReference>
<gene>
    <name evidence="5" type="ORF">MICPUN_62155</name>
</gene>
<keyword evidence="6" id="KW-1185">Reference proteome</keyword>
<dbReference type="OMA" id="PWHWARN"/>
<dbReference type="Gene3D" id="1.25.40.20">
    <property type="entry name" value="Ankyrin repeat-containing domain"/>
    <property type="match status" value="1"/>
</dbReference>
<feature type="repeat" description="ANK" evidence="3">
    <location>
        <begin position="71"/>
        <end position="103"/>
    </location>
</feature>
<dbReference type="Proteomes" id="UP000002009">
    <property type="component" value="Chromosome 10"/>
</dbReference>
<evidence type="ECO:0000256" key="1">
    <source>
        <dbReference type="ARBA" id="ARBA00022737"/>
    </source>
</evidence>
<dbReference type="KEGG" id="mis:MICPUN_62155"/>
<keyword evidence="2 3" id="KW-0040">ANK repeat</keyword>
<dbReference type="InterPro" id="IPR002110">
    <property type="entry name" value="Ankyrin_rpt"/>
</dbReference>
<keyword evidence="1" id="KW-0677">Repeat</keyword>
<dbReference type="PROSITE" id="PS50297">
    <property type="entry name" value="ANK_REP_REGION"/>
    <property type="match status" value="1"/>
</dbReference>
<sequence>MVERNPWYTRVEGPFPERYGCVGVKPDGGGSMRGRGLVGPMKLHHAVMNRDMELCLKLLADGQDVNEVEGAGNTPLHFAAYEGWCQGIEMLVTKGAKINATNNAGDSAWVWAWNTRDPDAIEMLEKLGADTGYRGKVIVPEHIPKVKDFYELEGGKDHPKPSLEFLELKREEDRQRELQENYDWDVWSAPGTKGDMSSNRT</sequence>
<dbReference type="PANTHER" id="PTHR24171">
    <property type="entry name" value="ANKYRIN REPEAT DOMAIN-CONTAINING PROTEIN 39-RELATED"/>
    <property type="match status" value="1"/>
</dbReference>
<proteinExistence type="predicted"/>
<organism evidence="5 6">
    <name type="scientific">Micromonas commoda (strain RCC299 / NOUM17 / CCMP2709)</name>
    <name type="common">Picoplanktonic green alga</name>
    <dbReference type="NCBI Taxonomy" id="296587"/>
    <lineage>
        <taxon>Eukaryota</taxon>
        <taxon>Viridiplantae</taxon>
        <taxon>Chlorophyta</taxon>
        <taxon>Mamiellophyceae</taxon>
        <taxon>Mamiellales</taxon>
        <taxon>Mamiellaceae</taxon>
        <taxon>Micromonas</taxon>
    </lineage>
</organism>
<dbReference type="EMBL" id="CP001576">
    <property type="protein sequence ID" value="ACO70138.1"/>
    <property type="molecule type" value="Genomic_DNA"/>
</dbReference>
<evidence type="ECO:0000313" key="5">
    <source>
        <dbReference type="EMBL" id="ACO70138.1"/>
    </source>
</evidence>
<dbReference type="RefSeq" id="XP_002508880.1">
    <property type="nucleotide sequence ID" value="XM_002508834.1"/>
</dbReference>
<accession>C1FHP7</accession>
<evidence type="ECO:0000256" key="3">
    <source>
        <dbReference type="PROSITE-ProRule" id="PRU00023"/>
    </source>
</evidence>
<dbReference type="GeneID" id="8246877"/>
<dbReference type="SUPFAM" id="SSF48403">
    <property type="entry name" value="Ankyrin repeat"/>
    <property type="match status" value="1"/>
</dbReference>
<dbReference type="SMART" id="SM00248">
    <property type="entry name" value="ANK"/>
    <property type="match status" value="3"/>
</dbReference>
<evidence type="ECO:0000313" key="6">
    <source>
        <dbReference type="Proteomes" id="UP000002009"/>
    </source>
</evidence>
<evidence type="ECO:0000256" key="4">
    <source>
        <dbReference type="SAM" id="MobiDB-lite"/>
    </source>
</evidence>
<name>C1FHP7_MICCC</name>
<feature type="region of interest" description="Disordered" evidence="4">
    <location>
        <begin position="177"/>
        <end position="201"/>
    </location>
</feature>